<evidence type="ECO:0000256" key="2">
    <source>
        <dbReference type="ARBA" id="ARBA00022475"/>
    </source>
</evidence>
<dbReference type="Pfam" id="PF00672">
    <property type="entry name" value="HAMP"/>
    <property type="match status" value="1"/>
</dbReference>
<evidence type="ECO:0000256" key="10">
    <source>
        <dbReference type="SAM" id="Phobius"/>
    </source>
</evidence>
<dbReference type="Proteomes" id="UP000266482">
    <property type="component" value="Unassembled WGS sequence"/>
</dbReference>
<feature type="domain" description="Methyl-accepting transducer" evidence="11">
    <location>
        <begin position="420"/>
        <end position="656"/>
    </location>
</feature>
<dbReference type="CDD" id="cd12912">
    <property type="entry name" value="PDC2_MCP_like"/>
    <property type="match status" value="1"/>
</dbReference>
<keyword evidence="3" id="KW-0145">Chemotaxis</keyword>
<proteinExistence type="inferred from homology"/>
<evidence type="ECO:0000259" key="11">
    <source>
        <dbReference type="PROSITE" id="PS50111"/>
    </source>
</evidence>
<keyword evidence="6 10" id="KW-0472">Membrane</keyword>
<evidence type="ECO:0000259" key="12">
    <source>
        <dbReference type="PROSITE" id="PS50885"/>
    </source>
</evidence>
<protein>
    <submittedName>
        <fullName evidence="13">Methyl-accepting chemotaxis protein</fullName>
    </submittedName>
</protein>
<dbReference type="InterPro" id="IPR003660">
    <property type="entry name" value="HAMP_dom"/>
</dbReference>
<keyword evidence="14" id="KW-1185">Reference proteome</keyword>
<dbReference type="Pfam" id="PF02743">
    <property type="entry name" value="dCache_1"/>
    <property type="match status" value="1"/>
</dbReference>
<dbReference type="CDD" id="cd11386">
    <property type="entry name" value="MCP_signal"/>
    <property type="match status" value="1"/>
</dbReference>
<dbReference type="EMBL" id="QXQA01000001">
    <property type="protein sequence ID" value="RIX60246.1"/>
    <property type="molecule type" value="Genomic_DNA"/>
</dbReference>
<comment type="subcellular location">
    <subcellularLocation>
        <location evidence="1">Cell membrane</location>
        <topology evidence="1">Multi-pass membrane protein</topology>
    </subcellularLocation>
</comment>
<accession>A0A3A1VKS8</accession>
<evidence type="ECO:0000256" key="7">
    <source>
        <dbReference type="ARBA" id="ARBA00023224"/>
    </source>
</evidence>
<dbReference type="PROSITE" id="PS50111">
    <property type="entry name" value="CHEMOTAXIS_TRANSDUC_2"/>
    <property type="match status" value="1"/>
</dbReference>
<evidence type="ECO:0000313" key="14">
    <source>
        <dbReference type="Proteomes" id="UP000266482"/>
    </source>
</evidence>
<organism evidence="13 14">
    <name type="scientific">Paenibacillus nanensis</name>
    <dbReference type="NCBI Taxonomy" id="393251"/>
    <lineage>
        <taxon>Bacteria</taxon>
        <taxon>Bacillati</taxon>
        <taxon>Bacillota</taxon>
        <taxon>Bacilli</taxon>
        <taxon>Bacillales</taxon>
        <taxon>Paenibacillaceae</taxon>
        <taxon>Paenibacillus</taxon>
    </lineage>
</organism>
<comment type="similarity">
    <text evidence="8">Belongs to the methyl-accepting chemotaxis (MCP) protein family.</text>
</comment>
<dbReference type="OrthoDB" id="243053at2"/>
<feature type="transmembrane region" description="Helical" evidence="10">
    <location>
        <begin position="56"/>
        <end position="79"/>
    </location>
</feature>
<dbReference type="CDD" id="cd12914">
    <property type="entry name" value="PDC1_DGC_like"/>
    <property type="match status" value="1"/>
</dbReference>
<feature type="transmembrane region" description="Helical" evidence="10">
    <location>
        <begin position="328"/>
        <end position="347"/>
    </location>
</feature>
<sequence length="706" mass="76736">MIETCKSKFFFGKPPHLFIIKWDVSIKAEYCRILPTWRQTMRQKLSFKNSSIRFKLIILLLVISVIPLLAATSLSITYFSRTTEAENFEVQKKIASIYSAQIDEWIRDKAARTETLIANHPEFAEGSTDKILPLLRTIKESDTDIQNMNFLNPNGTGLDIAGVPIDVSDRAHFLAAKESKKTSIGDMLISKVTNSYIFPIDVPVLDASGNLAGVIVSTVSPDTFAVLTDQIKLQESGFGYLVSGKGDYYTYPDKERIGKNIADYLNDADGKLFIDRLLAEESGALTYRDENGVNMYNHFETIPGTSWKLVVSVPEPEVLESVNQSRNLSIVIVAVVALLTVAIAVIASRYISNMALTITSFMKKVAEGNLTERLKSDSRDEIGQLKNSINVMLDAFSTTVEKINTSIAGVAAASEKLKLSSEQSDMLSREIGSTIKAIAEGTANQLAASEQTATASEEMAGGVQRIAESSGAVSEHASNVMQEVEQGNVELRQAVKQIHAISDSANRTALVVEELNAHSSEIGHIIDLISDISNQTALLSLNASIEAARAGEAGRGFAVVANEVKKLAEQTGVSVKNITELIGMIQSSSRGAAQAIIQNQKDIENGLTNMRQVEESFSDIRTAIVDVTGQVQEISAATEEMSASTEEISASMGEMVHIAEASATSSQQVADHSLTQLKLIEEMSASTSELTRMMNDLKERAALFKV</sequence>
<keyword evidence="5 10" id="KW-1133">Transmembrane helix</keyword>
<dbReference type="GO" id="GO:0006935">
    <property type="term" value="P:chemotaxis"/>
    <property type="evidence" value="ECO:0007669"/>
    <property type="project" value="UniProtKB-KW"/>
</dbReference>
<evidence type="ECO:0000256" key="9">
    <source>
        <dbReference type="PROSITE-ProRule" id="PRU00284"/>
    </source>
</evidence>
<dbReference type="AlphaFoldDB" id="A0A3A1VKS8"/>
<dbReference type="Pfam" id="PF00015">
    <property type="entry name" value="MCPsignal"/>
    <property type="match status" value="1"/>
</dbReference>
<evidence type="ECO:0000256" key="5">
    <source>
        <dbReference type="ARBA" id="ARBA00022989"/>
    </source>
</evidence>
<dbReference type="InterPro" id="IPR004089">
    <property type="entry name" value="MCPsignal_dom"/>
</dbReference>
<dbReference type="GO" id="GO:0005886">
    <property type="term" value="C:plasma membrane"/>
    <property type="evidence" value="ECO:0007669"/>
    <property type="project" value="UniProtKB-SubCell"/>
</dbReference>
<evidence type="ECO:0000313" key="13">
    <source>
        <dbReference type="EMBL" id="RIX60246.1"/>
    </source>
</evidence>
<keyword evidence="2" id="KW-1003">Cell membrane</keyword>
<dbReference type="SUPFAM" id="SSF58104">
    <property type="entry name" value="Methyl-accepting chemotaxis protein (MCP) signaling domain"/>
    <property type="match status" value="1"/>
</dbReference>
<dbReference type="PANTHER" id="PTHR32089">
    <property type="entry name" value="METHYL-ACCEPTING CHEMOTAXIS PROTEIN MCPB"/>
    <property type="match status" value="1"/>
</dbReference>
<feature type="domain" description="HAMP" evidence="12">
    <location>
        <begin position="349"/>
        <end position="401"/>
    </location>
</feature>
<comment type="caution">
    <text evidence="13">The sequence shown here is derived from an EMBL/GenBank/DDBJ whole genome shotgun (WGS) entry which is preliminary data.</text>
</comment>
<dbReference type="SMART" id="SM00283">
    <property type="entry name" value="MA"/>
    <property type="match status" value="1"/>
</dbReference>
<dbReference type="Gene3D" id="3.30.450.20">
    <property type="entry name" value="PAS domain"/>
    <property type="match status" value="1"/>
</dbReference>
<keyword evidence="4 10" id="KW-0812">Transmembrane</keyword>
<gene>
    <name evidence="13" type="ORF">D3P08_01330</name>
</gene>
<keyword evidence="7 9" id="KW-0807">Transducer</keyword>
<dbReference type="CDD" id="cd06225">
    <property type="entry name" value="HAMP"/>
    <property type="match status" value="1"/>
</dbReference>
<dbReference type="Gene3D" id="1.10.287.950">
    <property type="entry name" value="Methyl-accepting chemotaxis protein"/>
    <property type="match status" value="1"/>
</dbReference>
<dbReference type="InterPro" id="IPR033479">
    <property type="entry name" value="dCache_1"/>
</dbReference>
<evidence type="ECO:0000256" key="4">
    <source>
        <dbReference type="ARBA" id="ARBA00022692"/>
    </source>
</evidence>
<dbReference type="PROSITE" id="PS50885">
    <property type="entry name" value="HAMP"/>
    <property type="match status" value="1"/>
</dbReference>
<evidence type="ECO:0000256" key="6">
    <source>
        <dbReference type="ARBA" id="ARBA00023136"/>
    </source>
</evidence>
<dbReference type="SMART" id="SM00304">
    <property type="entry name" value="HAMP"/>
    <property type="match status" value="1"/>
</dbReference>
<dbReference type="PANTHER" id="PTHR32089:SF112">
    <property type="entry name" value="LYSOZYME-LIKE PROTEIN-RELATED"/>
    <property type="match status" value="1"/>
</dbReference>
<dbReference type="GO" id="GO:0007165">
    <property type="term" value="P:signal transduction"/>
    <property type="evidence" value="ECO:0007669"/>
    <property type="project" value="UniProtKB-KW"/>
</dbReference>
<evidence type="ECO:0000256" key="1">
    <source>
        <dbReference type="ARBA" id="ARBA00004651"/>
    </source>
</evidence>
<name>A0A3A1VKS8_9BACL</name>
<evidence type="ECO:0000256" key="3">
    <source>
        <dbReference type="ARBA" id="ARBA00022500"/>
    </source>
</evidence>
<dbReference type="Gene3D" id="1.10.8.500">
    <property type="entry name" value="HAMP domain in histidine kinase"/>
    <property type="match status" value="1"/>
</dbReference>
<reference evidence="13 14" key="1">
    <citation type="submission" date="2018-09" db="EMBL/GenBank/DDBJ databases">
        <title>Paenibacillus aracenensis nov. sp. isolated from a cave in southern Spain.</title>
        <authorList>
            <person name="Jurado V."/>
            <person name="Gutierrez-Patricio S."/>
            <person name="Gonzalez-Pimentel J.L."/>
            <person name="Miller A.Z."/>
            <person name="Laiz L."/>
            <person name="Saiz-Jimenez C."/>
        </authorList>
    </citation>
    <scope>NUCLEOTIDE SEQUENCE [LARGE SCALE GENOMIC DNA]</scope>
    <source>
        <strain evidence="13 14">DSM 22867</strain>
    </source>
</reference>
<evidence type="ECO:0000256" key="8">
    <source>
        <dbReference type="ARBA" id="ARBA00029447"/>
    </source>
</evidence>